<dbReference type="KEGG" id="bfo:118406893"/>
<feature type="compositionally biased region" description="Polar residues" evidence="2">
    <location>
        <begin position="365"/>
        <end position="377"/>
    </location>
</feature>
<evidence type="ECO:0000256" key="1">
    <source>
        <dbReference type="SAM" id="Coils"/>
    </source>
</evidence>
<dbReference type="RefSeq" id="XP_035663181.1">
    <property type="nucleotide sequence ID" value="XM_035807288.1"/>
</dbReference>
<dbReference type="AlphaFoldDB" id="A0A9J7HPN9"/>
<sequence>METPAAIDGEEASTSQQASHPKSASSARAIHRRIQRAHAKNIRYALHLDTLQVYVQERLIPMGLDLKRKCQPTIGSQNTDFVRRWVEILDAASQNLMDMVIEYSAQMVAESDDEIVRLTETLQAVTLESEFEQFQETLEKYNSKLRKKIEDQKKKKLERDRLMAKEKSITVYKEHRLSISSGSSGSNSSIDQMDVFAPVMGALQQQQQHYQQQQQTEHASVPMNMHMVRHKSPTPEFIVPPAIAERTRLRPASAPEFVPPPSPQLPEKSTRHSVHFELPSPDLNARRQEYNPPQRGTNNPGMRPPPSPRNPRKQIGSGRIVEPKSPRPRRSNRPSRGAETQHRTESQDGVPVTPNTPRKHRQDSASRGSQPRANATPRQRRRDFNPKKT</sequence>
<evidence type="ECO:0000313" key="4">
    <source>
        <dbReference type="RefSeq" id="XP_035663181.1"/>
    </source>
</evidence>
<feature type="region of interest" description="Disordered" evidence="2">
    <location>
        <begin position="253"/>
        <end position="389"/>
    </location>
</feature>
<keyword evidence="3" id="KW-1185">Reference proteome</keyword>
<feature type="compositionally biased region" description="Polar residues" evidence="2">
    <location>
        <begin position="12"/>
        <end position="22"/>
    </location>
</feature>
<keyword evidence="1" id="KW-0175">Coiled coil</keyword>
<dbReference type="OMA" id="KHRQDSA"/>
<feature type="coiled-coil region" evidence="1">
    <location>
        <begin position="124"/>
        <end position="155"/>
    </location>
</feature>
<dbReference type="GeneID" id="118406893"/>
<evidence type="ECO:0000313" key="3">
    <source>
        <dbReference type="Proteomes" id="UP000001554"/>
    </source>
</evidence>
<reference evidence="3" key="1">
    <citation type="journal article" date="2020" name="Nat. Ecol. Evol.">
        <title>Deeply conserved synteny resolves early events in vertebrate evolution.</title>
        <authorList>
            <person name="Simakov O."/>
            <person name="Marletaz F."/>
            <person name="Yue J.X."/>
            <person name="O'Connell B."/>
            <person name="Jenkins J."/>
            <person name="Brandt A."/>
            <person name="Calef R."/>
            <person name="Tung C.H."/>
            <person name="Huang T.K."/>
            <person name="Schmutz J."/>
            <person name="Satoh N."/>
            <person name="Yu J.K."/>
            <person name="Putnam N.H."/>
            <person name="Green R.E."/>
            <person name="Rokhsar D.S."/>
        </authorList>
    </citation>
    <scope>NUCLEOTIDE SEQUENCE [LARGE SCALE GENOMIC DNA]</scope>
    <source>
        <strain evidence="3">S238N-H82</strain>
    </source>
</reference>
<dbReference type="Proteomes" id="UP000001554">
    <property type="component" value="Chromosome 19"/>
</dbReference>
<evidence type="ECO:0000256" key="2">
    <source>
        <dbReference type="SAM" id="MobiDB-lite"/>
    </source>
</evidence>
<organism evidence="3 4">
    <name type="scientific">Branchiostoma floridae</name>
    <name type="common">Florida lancelet</name>
    <name type="synonym">Amphioxus</name>
    <dbReference type="NCBI Taxonomy" id="7739"/>
    <lineage>
        <taxon>Eukaryota</taxon>
        <taxon>Metazoa</taxon>
        <taxon>Chordata</taxon>
        <taxon>Cephalochordata</taxon>
        <taxon>Leptocardii</taxon>
        <taxon>Amphioxiformes</taxon>
        <taxon>Branchiostomatidae</taxon>
        <taxon>Branchiostoma</taxon>
    </lineage>
</organism>
<proteinExistence type="predicted"/>
<reference evidence="4" key="2">
    <citation type="submission" date="2025-08" db="UniProtKB">
        <authorList>
            <consortium name="RefSeq"/>
        </authorList>
    </citation>
    <scope>IDENTIFICATION</scope>
    <source>
        <strain evidence="4">S238N-H82</strain>
        <tissue evidence="4">Testes</tissue>
    </source>
</reference>
<gene>
    <name evidence="4" type="primary">LOC118406893</name>
</gene>
<dbReference type="OrthoDB" id="10040520at2759"/>
<protein>
    <submittedName>
        <fullName evidence="4">Transcriptional activator ptaB-like</fullName>
    </submittedName>
</protein>
<name>A0A9J7HPN9_BRAFL</name>
<feature type="region of interest" description="Disordered" evidence="2">
    <location>
        <begin position="1"/>
        <end position="28"/>
    </location>
</feature>
<accession>A0A9J7HPN9</accession>